<dbReference type="EMBL" id="CADCXU010003177">
    <property type="protein sequence ID" value="CAA9995182.1"/>
    <property type="molecule type" value="Genomic_DNA"/>
</dbReference>
<dbReference type="OrthoDB" id="2015333at2759"/>
<feature type="non-terminal residue" evidence="2">
    <location>
        <position position="114"/>
    </location>
</feature>
<dbReference type="Proteomes" id="UP000479000">
    <property type="component" value="Unassembled WGS sequence"/>
</dbReference>
<feature type="compositionally biased region" description="Pro residues" evidence="1">
    <location>
        <begin position="65"/>
        <end position="77"/>
    </location>
</feature>
<evidence type="ECO:0000256" key="1">
    <source>
        <dbReference type="SAM" id="MobiDB-lite"/>
    </source>
</evidence>
<evidence type="ECO:0000313" key="2">
    <source>
        <dbReference type="EMBL" id="CAA9995182.1"/>
    </source>
</evidence>
<reference evidence="2 3" key="1">
    <citation type="submission" date="2020-02" db="EMBL/GenBank/DDBJ databases">
        <authorList>
            <person name="Ferguson B K."/>
        </authorList>
    </citation>
    <scope>NUCLEOTIDE SEQUENCE [LARGE SCALE GENOMIC DNA]</scope>
</reference>
<feature type="region of interest" description="Disordered" evidence="1">
    <location>
        <begin position="37"/>
        <end position="91"/>
    </location>
</feature>
<keyword evidence="3" id="KW-1185">Reference proteome</keyword>
<gene>
    <name evidence="2" type="ORF">NTEN_LOCUS1973</name>
</gene>
<evidence type="ECO:0000313" key="3">
    <source>
        <dbReference type="Proteomes" id="UP000479000"/>
    </source>
</evidence>
<sequence>MNLSAPVPSSSRKMMSSLYTGTKSLNLGSVLVIRRSDSPEAPNVNSDTLGTCCLKTRGVSLARPPGRPRPRPGPQVSPKPTNNSSSASSAVQRAAVQWRLIVTSSQLHCPRERR</sequence>
<organism evidence="2 3">
    <name type="scientific">Nesidiocoris tenuis</name>
    <dbReference type="NCBI Taxonomy" id="355587"/>
    <lineage>
        <taxon>Eukaryota</taxon>
        <taxon>Metazoa</taxon>
        <taxon>Ecdysozoa</taxon>
        <taxon>Arthropoda</taxon>
        <taxon>Hexapoda</taxon>
        <taxon>Insecta</taxon>
        <taxon>Pterygota</taxon>
        <taxon>Neoptera</taxon>
        <taxon>Paraneoptera</taxon>
        <taxon>Hemiptera</taxon>
        <taxon>Heteroptera</taxon>
        <taxon>Panheteroptera</taxon>
        <taxon>Cimicomorpha</taxon>
        <taxon>Miridae</taxon>
        <taxon>Dicyphina</taxon>
        <taxon>Nesidiocoris</taxon>
    </lineage>
</organism>
<name>A0A6H5FZB7_9HEMI</name>
<proteinExistence type="predicted"/>
<accession>A0A6H5FZB7</accession>
<dbReference type="AlphaFoldDB" id="A0A6H5FZB7"/>
<protein>
    <submittedName>
        <fullName evidence="2">Uncharacterized protein</fullName>
    </submittedName>
</protein>